<name>A0A4R5TQH6_9GAMM</name>
<dbReference type="RefSeq" id="WP_133322746.1">
    <property type="nucleotide sequence ID" value="NZ_SMTF01000012.1"/>
</dbReference>
<evidence type="ECO:0000313" key="1">
    <source>
        <dbReference type="EMBL" id="TDK22680.1"/>
    </source>
</evidence>
<dbReference type="Proteomes" id="UP000294796">
    <property type="component" value="Unassembled WGS sequence"/>
</dbReference>
<comment type="caution">
    <text evidence="1">The sequence shown here is derived from an EMBL/GenBank/DDBJ whole genome shotgun (WGS) entry which is preliminary data.</text>
</comment>
<proteinExistence type="predicted"/>
<protein>
    <submittedName>
        <fullName evidence="1">Uncharacterized protein</fullName>
    </submittedName>
</protein>
<reference evidence="1 2" key="1">
    <citation type="submission" date="2019-03" db="EMBL/GenBank/DDBJ databases">
        <title>Luteimonas zhaokaii sp.nov., isolated from the rectal contents of Plateau pika in Yushu, Qinghai Province, China.</title>
        <authorList>
            <person name="Zhang G."/>
        </authorList>
    </citation>
    <scope>NUCLEOTIDE SEQUENCE [LARGE SCALE GENOMIC DNA]</scope>
    <source>
        <strain evidence="1 2">B9</strain>
    </source>
</reference>
<dbReference type="EMBL" id="SMTF01000012">
    <property type="protein sequence ID" value="TDK22680.1"/>
    <property type="molecule type" value="Genomic_DNA"/>
</dbReference>
<sequence>MTGEQGAEGLYEGVDCILAVMQVVAATVNSIGNTYHEETRDQEDRAQVMITAGLGLPVAMAMQRTSWHTKLSRAT</sequence>
<organism evidence="1 2">
    <name type="scientific">Luteimonas aestuarii</name>
    <dbReference type="NCBI Taxonomy" id="453837"/>
    <lineage>
        <taxon>Bacteria</taxon>
        <taxon>Pseudomonadati</taxon>
        <taxon>Pseudomonadota</taxon>
        <taxon>Gammaproteobacteria</taxon>
        <taxon>Lysobacterales</taxon>
        <taxon>Lysobacteraceae</taxon>
        <taxon>Luteimonas</taxon>
    </lineage>
</organism>
<accession>A0A4R5TQH6</accession>
<evidence type="ECO:0000313" key="2">
    <source>
        <dbReference type="Proteomes" id="UP000294796"/>
    </source>
</evidence>
<keyword evidence="2" id="KW-1185">Reference proteome</keyword>
<gene>
    <name evidence="1" type="ORF">E2F46_13005</name>
</gene>
<dbReference type="AlphaFoldDB" id="A0A4R5TQH6"/>